<keyword evidence="7" id="KW-0732">Signal</keyword>
<dbReference type="GO" id="GO:0015031">
    <property type="term" value="P:protein transport"/>
    <property type="evidence" value="ECO:0007669"/>
    <property type="project" value="UniProtKB-KW"/>
</dbReference>
<dbReference type="Pfam" id="PF03895">
    <property type="entry name" value="YadA_anchor"/>
    <property type="match status" value="1"/>
</dbReference>
<feature type="domain" description="Trimeric autotransporter adhesin YadA-like head" evidence="13">
    <location>
        <begin position="287"/>
        <end position="313"/>
    </location>
</feature>
<dbReference type="InterPro" id="IPR008640">
    <property type="entry name" value="Adhesin_Head_dom"/>
</dbReference>
<dbReference type="Pfam" id="PF05658">
    <property type="entry name" value="YadA_head"/>
    <property type="match status" value="6"/>
</dbReference>
<dbReference type="InterPro" id="IPR045584">
    <property type="entry name" value="Pilin-like"/>
</dbReference>
<evidence type="ECO:0000256" key="5">
    <source>
        <dbReference type="ARBA" id="ARBA00022452"/>
    </source>
</evidence>
<dbReference type="EMBL" id="NEBD01000027">
    <property type="protein sequence ID" value="PRJ24664.1"/>
    <property type="molecule type" value="Genomic_DNA"/>
</dbReference>
<feature type="domain" description="Trimeric autotransporter adhesin YadA-like head" evidence="13">
    <location>
        <begin position="46"/>
        <end position="70"/>
    </location>
</feature>
<feature type="coiled-coil region" evidence="11">
    <location>
        <begin position="502"/>
        <end position="540"/>
    </location>
</feature>
<dbReference type="RefSeq" id="WP_105888522.1">
    <property type="nucleotide sequence ID" value="NZ_CP135820.1"/>
</dbReference>
<proteinExistence type="inferred from homology"/>
<evidence type="ECO:0000256" key="6">
    <source>
        <dbReference type="ARBA" id="ARBA00022692"/>
    </source>
</evidence>
<dbReference type="SUPFAM" id="SSF54523">
    <property type="entry name" value="Pili subunits"/>
    <property type="match status" value="1"/>
</dbReference>
<evidence type="ECO:0000259" key="12">
    <source>
        <dbReference type="Pfam" id="PF03895"/>
    </source>
</evidence>
<feature type="domain" description="Trimeric autotransporter adhesin YadA-like head" evidence="13">
    <location>
        <begin position="86"/>
        <end position="112"/>
    </location>
</feature>
<dbReference type="Pfam" id="PF05662">
    <property type="entry name" value="YadA_stalk"/>
    <property type="match status" value="1"/>
</dbReference>
<feature type="domain" description="Trimeric autotransporter adhesin YadA-like stalk" evidence="14">
    <location>
        <begin position="480"/>
        <end position="515"/>
    </location>
</feature>
<evidence type="ECO:0000256" key="11">
    <source>
        <dbReference type="SAM" id="Coils"/>
    </source>
</evidence>
<keyword evidence="11" id="KW-0175">Coiled coil</keyword>
<organism evidence="15">
    <name type="scientific">Haemophilus influenzae</name>
    <dbReference type="NCBI Taxonomy" id="727"/>
    <lineage>
        <taxon>Bacteria</taxon>
        <taxon>Pseudomonadati</taxon>
        <taxon>Pseudomonadota</taxon>
        <taxon>Gammaproteobacteria</taxon>
        <taxon>Pasteurellales</taxon>
        <taxon>Pasteurellaceae</taxon>
        <taxon>Haemophilus</taxon>
    </lineage>
</organism>
<dbReference type="InterPro" id="IPR011049">
    <property type="entry name" value="Serralysin-like_metalloprot_C"/>
</dbReference>
<reference evidence="15" key="1">
    <citation type="submission" date="2017-04" db="EMBL/GenBank/DDBJ databases">
        <title>Haemophilus influenzae in COPD genome sequencing project.</title>
        <authorList>
            <person name="Murphy T.F."/>
            <person name="Kong Y."/>
            <person name="Nadendla S."/>
            <person name="Tettelin H."/>
            <person name="Pettigrew M."/>
        </authorList>
    </citation>
    <scope>NUCLEOTIDE SEQUENCE [LARGE SCALE GENOMIC DNA]</scope>
    <source>
        <strain evidence="15">39P1H1</strain>
    </source>
</reference>
<evidence type="ECO:0000256" key="4">
    <source>
        <dbReference type="ARBA" id="ARBA00022448"/>
    </source>
</evidence>
<feature type="domain" description="Trimeric autotransporter adhesin YadA-like head" evidence="13">
    <location>
        <begin position="260"/>
        <end position="285"/>
    </location>
</feature>
<evidence type="ECO:0000259" key="14">
    <source>
        <dbReference type="Pfam" id="PF05662"/>
    </source>
</evidence>
<evidence type="ECO:0000259" key="13">
    <source>
        <dbReference type="Pfam" id="PF05658"/>
    </source>
</evidence>
<feature type="domain" description="Trimeric autotransporter adhesin YadA-like C-terminal membrane anchor" evidence="12">
    <location>
        <begin position="567"/>
        <end position="622"/>
    </location>
</feature>
<name>A0AB37B1G8_HAEIF</name>
<gene>
    <name evidence="15" type="primary">smc_1</name>
    <name evidence="15" type="ORF">BV056_01570</name>
</gene>
<evidence type="ECO:0000256" key="3">
    <source>
        <dbReference type="ARBA" id="ARBA00005848"/>
    </source>
</evidence>
<keyword evidence="8" id="KW-0653">Protein transport</keyword>
<evidence type="ECO:0000256" key="9">
    <source>
        <dbReference type="ARBA" id="ARBA00023136"/>
    </source>
</evidence>
<dbReference type="CDD" id="cd12820">
    <property type="entry name" value="LbR_YadA-like"/>
    <property type="match status" value="2"/>
</dbReference>
<dbReference type="GO" id="GO:0009986">
    <property type="term" value="C:cell surface"/>
    <property type="evidence" value="ECO:0007669"/>
    <property type="project" value="UniProtKB-SubCell"/>
</dbReference>
<feature type="coiled-coil region" evidence="11">
    <location>
        <begin position="389"/>
        <end position="453"/>
    </location>
</feature>
<comment type="subcellular location">
    <subcellularLocation>
        <location evidence="2">Cell outer membrane</location>
    </subcellularLocation>
    <subcellularLocation>
        <location evidence="1">Cell surface</location>
    </subcellularLocation>
</comment>
<dbReference type="Gene3D" id="2.150.10.10">
    <property type="entry name" value="Serralysin-like metalloprotease, C-terminal"/>
    <property type="match status" value="4"/>
</dbReference>
<sequence length="622" mass="65021">MQIETASNLSETLKTEINSLKEKKLNHINLENDNVLLGTPPAAVKGKKATAIGHGAQAVADRATAVGDSARASGAGSSAIGYNTLATKDSAVALGNQAKAEGNSSVAVGHGSEAKEYKSTALGSNSHALGERTIAIGSNARANHEGSVAVGEDAFVSGKYAEGHGYNTKIFGNYSLTLGNSTYIGKPQASAGDVGFPGKGRKTNIPEYEIMTPKSTEKYDRSMAIGLNAKSFGANNLALGQAAEAHGDYSMALGTVSTSKGFSSIAIGRESKTNERYATALGTFAAANAESSLALGKLTVADKTDAVALGSYSKTNVDAGVFGYDPLGKTSPDDLLVGNTTEETEELKKAYANLSNDKQDVKIAEDAMRVEVEKRNDLLVKWNKNEADLKEVTNKLNTETDNAKKAELTAKKAEFLQIRSQLQTGYAAQAPDYEAKKEALKNAQDQLQADRKLVGKKIGAWQSTAAAVSVGDADNGITRQITNVAAGREDTDAVNVAQLKALEKAQKEISGKINQNDQTMQQLDRNVQTNTQSIQSLNRNVQKIDKDLRAGIAGAMAIGGLYQASVAGTKTISASVGSFKGQNAVAVGYSRLSDKGAIGVKFNASLTSTGDAGVSAGIGYTW</sequence>
<feature type="coiled-coil region" evidence="11">
    <location>
        <begin position="337"/>
        <end position="364"/>
    </location>
</feature>
<evidence type="ECO:0000256" key="8">
    <source>
        <dbReference type="ARBA" id="ARBA00022927"/>
    </source>
</evidence>
<evidence type="ECO:0000256" key="1">
    <source>
        <dbReference type="ARBA" id="ARBA00004241"/>
    </source>
</evidence>
<evidence type="ECO:0000256" key="10">
    <source>
        <dbReference type="ARBA" id="ARBA00023237"/>
    </source>
</evidence>
<feature type="domain" description="Trimeric autotransporter adhesin YadA-like head" evidence="13">
    <location>
        <begin position="118"/>
        <end position="140"/>
    </location>
</feature>
<comment type="similarity">
    <text evidence="3">Belongs to the autotransporter-2 (AT-2) (TC 1.B.40) family.</text>
</comment>
<accession>A0AB37B1G8</accession>
<keyword evidence="4" id="KW-0813">Transport</keyword>
<dbReference type="InterPro" id="IPR005594">
    <property type="entry name" value="YadA_C"/>
</dbReference>
<keyword evidence="5" id="KW-1134">Transmembrane beta strand</keyword>
<keyword evidence="9" id="KW-0472">Membrane</keyword>
<evidence type="ECO:0000313" key="15">
    <source>
        <dbReference type="EMBL" id="PRJ24664.1"/>
    </source>
</evidence>
<dbReference type="AlphaFoldDB" id="A0AB37B1G8"/>
<keyword evidence="10" id="KW-0998">Cell outer membrane</keyword>
<protein>
    <submittedName>
        <fullName evidence="15">Chromosome partition protein Smc</fullName>
    </submittedName>
</protein>
<dbReference type="Gene3D" id="3.30.1300.30">
    <property type="entry name" value="GSPII I/J protein-like"/>
    <property type="match status" value="1"/>
</dbReference>
<dbReference type="GO" id="GO:0009279">
    <property type="term" value="C:cell outer membrane"/>
    <property type="evidence" value="ECO:0007669"/>
    <property type="project" value="UniProtKB-SubCell"/>
</dbReference>
<dbReference type="SUPFAM" id="SSF101967">
    <property type="entry name" value="Adhesin YadA, collagen-binding domain"/>
    <property type="match status" value="2"/>
</dbReference>
<evidence type="ECO:0000256" key="7">
    <source>
        <dbReference type="ARBA" id="ARBA00022729"/>
    </source>
</evidence>
<evidence type="ECO:0000256" key="2">
    <source>
        <dbReference type="ARBA" id="ARBA00004442"/>
    </source>
</evidence>
<comment type="caution">
    <text evidence="15">The sequence shown here is derived from an EMBL/GenBank/DDBJ whole genome shotgun (WGS) entry which is preliminary data.</text>
</comment>
<feature type="domain" description="Trimeric autotransporter adhesin YadA-like head" evidence="13">
    <location>
        <begin position="238"/>
        <end position="255"/>
    </location>
</feature>
<dbReference type="InterPro" id="IPR008635">
    <property type="entry name" value="Coiled_stalk_dom"/>
</dbReference>
<keyword evidence="6" id="KW-0812">Transmembrane</keyword>